<evidence type="ECO:0000256" key="1">
    <source>
        <dbReference type="SAM" id="MobiDB-lite"/>
    </source>
</evidence>
<accession>A0A8F2E4T9</accession>
<dbReference type="Proteomes" id="UP000683438">
    <property type="component" value="Segment"/>
</dbReference>
<organism evidence="2 3">
    <name type="scientific">Microbacterium phage vB_MoxS-R1</name>
    <dbReference type="NCBI Taxonomy" id="2848881"/>
    <lineage>
        <taxon>Viruses</taxon>
        <taxon>Duplodnaviria</taxon>
        <taxon>Heunggongvirae</taxon>
        <taxon>Uroviricota</taxon>
        <taxon>Caudoviricetes</taxon>
        <taxon>Syrbvirus</taxon>
        <taxon>Syrbvirus R1</taxon>
    </lineage>
</organism>
<protein>
    <submittedName>
        <fullName evidence="2">Uncharacterized protein</fullName>
    </submittedName>
</protein>
<reference evidence="2" key="1">
    <citation type="submission" date="2020-10" db="EMBL/GenBank/DDBJ databases">
        <title>Complete genome sequence of vB_MoxS-R1, a novel marine prophage inducted from Microbacterium.</title>
        <authorList>
            <person name="Zheng H."/>
            <person name="Liu B."/>
            <person name="Xu Y."/>
            <person name="Chen F."/>
        </authorList>
    </citation>
    <scope>NUCLEOTIDE SEQUENCE</scope>
</reference>
<evidence type="ECO:0000313" key="2">
    <source>
        <dbReference type="EMBL" id="QWT28926.1"/>
    </source>
</evidence>
<evidence type="ECO:0000313" key="3">
    <source>
        <dbReference type="Proteomes" id="UP000683438"/>
    </source>
</evidence>
<proteinExistence type="predicted"/>
<keyword evidence="3" id="KW-1185">Reference proteome</keyword>
<gene>
    <name evidence="2" type="ORF">vBMoxSR1_gp76</name>
</gene>
<feature type="region of interest" description="Disordered" evidence="1">
    <location>
        <begin position="36"/>
        <end position="55"/>
    </location>
</feature>
<sequence length="55" mass="6281">MHQITDLSADYDRNDRLRVSWACECGSKGSGLTRQAAQTAYKRHVRTANRKEDGR</sequence>
<name>A0A8F2E4T9_9CAUD</name>
<dbReference type="EMBL" id="MW073100">
    <property type="protein sequence ID" value="QWT28926.1"/>
    <property type="molecule type" value="Genomic_DNA"/>
</dbReference>